<organism evidence="3 4">
    <name type="scientific">Paraflavisolibacter caeni</name>
    <dbReference type="NCBI Taxonomy" id="2982496"/>
    <lineage>
        <taxon>Bacteria</taxon>
        <taxon>Pseudomonadati</taxon>
        <taxon>Bacteroidota</taxon>
        <taxon>Chitinophagia</taxon>
        <taxon>Chitinophagales</taxon>
        <taxon>Chitinophagaceae</taxon>
        <taxon>Paraflavisolibacter</taxon>
    </lineage>
</organism>
<keyword evidence="1" id="KW-0378">Hydrolase</keyword>
<dbReference type="Proteomes" id="UP001155483">
    <property type="component" value="Unassembled WGS sequence"/>
</dbReference>
<sequence length="399" mass="44087">MSFQKFTADYIFDGVQFLQPGKILVFDKNGRVETVLDKAEAGDNIQHFHGILVPGLVNCHCHLELSHMKDIVPPHTGLVDFLLSVMKNRAAAEEEILQNITAAEKEMCENGTVLVADICNTPHTIATKAASQIAWHNLIEVINLNDSNLETQLLYFTNILQQFNSLDQARTCSVLTPHAPYSVSRATHQALNTASAREVISIHNQETKAENELFQMGKGDFLNLYKGLGREQSPFPASGKTSLQTYLPAYSQSRAILLVHNTFITEEDVLFAKAHAEIYNLEVVYCLCPNANLYIENTLPPVELLLQHGCKIVLGTDSYSSNWQLSIASEVKTLSDHFPQIPLEVILQWATSNGAAVLNRAGSFGRFEKGMTPGLVLLEMVNGKPLTISGRSKKILSPS</sequence>
<evidence type="ECO:0000313" key="3">
    <source>
        <dbReference type="EMBL" id="MCU7548622.1"/>
    </source>
</evidence>
<dbReference type="EMBL" id="JAOTIF010000002">
    <property type="protein sequence ID" value="MCU7548622.1"/>
    <property type="molecule type" value="Genomic_DNA"/>
</dbReference>
<feature type="domain" description="Amidohydrolase-related" evidence="2">
    <location>
        <begin position="51"/>
        <end position="380"/>
    </location>
</feature>
<keyword evidence="4" id="KW-1185">Reference proteome</keyword>
<dbReference type="Pfam" id="PF01979">
    <property type="entry name" value="Amidohydro_1"/>
    <property type="match status" value="1"/>
</dbReference>
<dbReference type="PANTHER" id="PTHR43794">
    <property type="entry name" value="AMINOHYDROLASE SSNA-RELATED"/>
    <property type="match status" value="1"/>
</dbReference>
<dbReference type="RefSeq" id="WP_279296067.1">
    <property type="nucleotide sequence ID" value="NZ_JAOTIF010000002.1"/>
</dbReference>
<dbReference type="SUPFAM" id="SSF51556">
    <property type="entry name" value="Metallo-dependent hydrolases"/>
    <property type="match status" value="1"/>
</dbReference>
<reference evidence="3" key="1">
    <citation type="submission" date="2022-09" db="EMBL/GenBank/DDBJ databases">
        <authorList>
            <person name="Yuan C."/>
            <person name="Ke Z."/>
        </authorList>
    </citation>
    <scope>NUCLEOTIDE SEQUENCE</scope>
    <source>
        <strain evidence="3">LB-8</strain>
    </source>
</reference>
<dbReference type="InterPro" id="IPR006680">
    <property type="entry name" value="Amidohydro-rel"/>
</dbReference>
<gene>
    <name evidence="3" type="ORF">OCK74_05810</name>
</gene>
<dbReference type="GO" id="GO:0016787">
    <property type="term" value="F:hydrolase activity"/>
    <property type="evidence" value="ECO:0007669"/>
    <property type="project" value="UniProtKB-KW"/>
</dbReference>
<comment type="caution">
    <text evidence="3">The sequence shown here is derived from an EMBL/GenBank/DDBJ whole genome shotgun (WGS) entry which is preliminary data.</text>
</comment>
<dbReference type="InterPro" id="IPR032466">
    <property type="entry name" value="Metal_Hydrolase"/>
</dbReference>
<dbReference type="Gene3D" id="3.20.20.140">
    <property type="entry name" value="Metal-dependent hydrolases"/>
    <property type="match status" value="1"/>
</dbReference>
<evidence type="ECO:0000256" key="1">
    <source>
        <dbReference type="ARBA" id="ARBA00022801"/>
    </source>
</evidence>
<reference evidence="3" key="2">
    <citation type="submission" date="2023-04" db="EMBL/GenBank/DDBJ databases">
        <title>Paracnuella aquatica gen. nov., sp. nov., a member of the family Chitinophagaceae isolated from a hot spring.</title>
        <authorList>
            <person name="Wang C."/>
        </authorList>
    </citation>
    <scope>NUCLEOTIDE SEQUENCE</scope>
    <source>
        <strain evidence="3">LB-8</strain>
    </source>
</reference>
<dbReference type="InterPro" id="IPR050287">
    <property type="entry name" value="MTA/SAH_deaminase"/>
</dbReference>
<name>A0A9X2XUA4_9BACT</name>
<accession>A0A9X2XUA4</accession>
<dbReference type="PANTHER" id="PTHR43794:SF11">
    <property type="entry name" value="AMIDOHYDROLASE-RELATED DOMAIN-CONTAINING PROTEIN"/>
    <property type="match status" value="1"/>
</dbReference>
<protein>
    <submittedName>
        <fullName evidence="3">Amidohydrolase family protein</fullName>
    </submittedName>
</protein>
<evidence type="ECO:0000313" key="4">
    <source>
        <dbReference type="Proteomes" id="UP001155483"/>
    </source>
</evidence>
<proteinExistence type="predicted"/>
<evidence type="ECO:0000259" key="2">
    <source>
        <dbReference type="Pfam" id="PF01979"/>
    </source>
</evidence>
<dbReference type="AlphaFoldDB" id="A0A9X2XUA4"/>